<sequence length="361" mass="40913">MFSRRGGYGGRSKATPTTTCQKCLQKGHYSYECTVSAQERPYKPRPSRTQQLLNPSLKPKLTEEVPSDLLRSKKGLADTILAEKEEQRRKTSGRRSRSRSASSVSDSDSVSTISTNRSRSPSPKRIKDGSASLRGGDTLRKRGRRSVSSGSNHSLDRTERNTRRRLSSMSPEQRGRRRSRSRSSPMDISHDEGLRRQAPRTHHSPGGSYTRGRGGRRSRSRSKRTPVKPSSRRSLSRSPSRSPNRLDRMDTSDDRPHPQNGRSPIGRPVRNSRSRSRSPYRRRSRSPYSKRPMSRSPSPYKSRNGGMDGRSARSGRHRFDTEVRHPEPVRAPPPQPAPPRERSLSPYSKRVALTQQMQGRR</sequence>
<evidence type="ECO:0008006" key="4">
    <source>
        <dbReference type="Google" id="ProtNLM"/>
    </source>
</evidence>
<feature type="compositionally biased region" description="Basic residues" evidence="1">
    <location>
        <begin position="270"/>
        <end position="285"/>
    </location>
</feature>
<feature type="compositionally biased region" description="Low complexity" evidence="1">
    <location>
        <begin position="99"/>
        <end position="114"/>
    </location>
</feature>
<dbReference type="RefSeq" id="XP_018037949.1">
    <property type="nucleotide sequence ID" value="XM_018178323.1"/>
</dbReference>
<feature type="compositionally biased region" description="Basic and acidic residues" evidence="1">
    <location>
        <begin position="244"/>
        <end position="257"/>
    </location>
</feature>
<gene>
    <name evidence="2" type="ORF">CC84DRAFT_1163711</name>
</gene>
<evidence type="ECO:0000313" key="2">
    <source>
        <dbReference type="EMBL" id="OAG07584.1"/>
    </source>
</evidence>
<evidence type="ECO:0000256" key="1">
    <source>
        <dbReference type="SAM" id="MobiDB-lite"/>
    </source>
</evidence>
<name>A0A177CJ70_9PLEO</name>
<reference evidence="2 3" key="1">
    <citation type="submission" date="2016-05" db="EMBL/GenBank/DDBJ databases">
        <title>Comparative analysis of secretome profiles of manganese(II)-oxidizing ascomycete fungi.</title>
        <authorList>
            <consortium name="DOE Joint Genome Institute"/>
            <person name="Zeiner C.A."/>
            <person name="Purvine S.O."/>
            <person name="Zink E.M."/>
            <person name="Wu S."/>
            <person name="Pasa-Tolic L."/>
            <person name="Chaput D.L."/>
            <person name="Haridas S."/>
            <person name="Grigoriev I.V."/>
            <person name="Santelli C.M."/>
            <person name="Hansel C.M."/>
        </authorList>
    </citation>
    <scope>NUCLEOTIDE SEQUENCE [LARGE SCALE GENOMIC DNA]</scope>
    <source>
        <strain evidence="2 3">AP3s5-JAC2a</strain>
    </source>
</reference>
<protein>
    <recommendedName>
        <fullName evidence="4">Zinc knuckle-domain-containing protein</fullName>
    </recommendedName>
</protein>
<feature type="region of interest" description="Disordered" evidence="1">
    <location>
        <begin position="38"/>
        <end position="361"/>
    </location>
</feature>
<dbReference type="GeneID" id="28761809"/>
<dbReference type="Pfam" id="PF13917">
    <property type="entry name" value="zf-CCHC_3"/>
    <property type="match status" value="1"/>
</dbReference>
<keyword evidence="3" id="KW-1185">Reference proteome</keyword>
<dbReference type="Proteomes" id="UP000077069">
    <property type="component" value="Unassembled WGS sequence"/>
</dbReference>
<evidence type="ECO:0000313" key="3">
    <source>
        <dbReference type="Proteomes" id="UP000077069"/>
    </source>
</evidence>
<feature type="compositionally biased region" description="Pro residues" evidence="1">
    <location>
        <begin position="329"/>
        <end position="338"/>
    </location>
</feature>
<dbReference type="InParanoid" id="A0A177CJ70"/>
<dbReference type="AlphaFoldDB" id="A0A177CJ70"/>
<feature type="compositionally biased region" description="Low complexity" evidence="1">
    <location>
        <begin position="286"/>
        <end position="303"/>
    </location>
</feature>
<accession>A0A177CJ70</accession>
<dbReference type="OrthoDB" id="437973at2759"/>
<dbReference type="EMBL" id="KV441551">
    <property type="protein sequence ID" value="OAG07584.1"/>
    <property type="molecule type" value="Genomic_DNA"/>
</dbReference>
<proteinExistence type="predicted"/>
<organism evidence="2 3">
    <name type="scientific">Paraphaeosphaeria sporulosa</name>
    <dbReference type="NCBI Taxonomy" id="1460663"/>
    <lineage>
        <taxon>Eukaryota</taxon>
        <taxon>Fungi</taxon>
        <taxon>Dikarya</taxon>
        <taxon>Ascomycota</taxon>
        <taxon>Pezizomycotina</taxon>
        <taxon>Dothideomycetes</taxon>
        <taxon>Pleosporomycetidae</taxon>
        <taxon>Pleosporales</taxon>
        <taxon>Massarineae</taxon>
        <taxon>Didymosphaeriaceae</taxon>
        <taxon>Paraphaeosphaeria</taxon>
    </lineage>
</organism>
<feature type="compositionally biased region" description="Basic and acidic residues" evidence="1">
    <location>
        <begin position="317"/>
        <end position="328"/>
    </location>
</feature>
<feature type="compositionally biased region" description="Basic residues" evidence="1">
    <location>
        <begin position="213"/>
        <end position="235"/>
    </location>
</feature>